<organism evidence="3 4">
    <name type="scientific">Caulobacter hibisci</name>
    <dbReference type="NCBI Taxonomy" id="2035993"/>
    <lineage>
        <taxon>Bacteria</taxon>
        <taxon>Pseudomonadati</taxon>
        <taxon>Pseudomonadota</taxon>
        <taxon>Alphaproteobacteria</taxon>
        <taxon>Caulobacterales</taxon>
        <taxon>Caulobacteraceae</taxon>
        <taxon>Caulobacter</taxon>
    </lineage>
</organism>
<reference evidence="3 4" key="1">
    <citation type="submission" date="2020-11" db="EMBL/GenBank/DDBJ databases">
        <title>genome sequence of strain KACC 18849.</title>
        <authorList>
            <person name="Gao J."/>
            <person name="Zhang X."/>
        </authorList>
    </citation>
    <scope>NUCLEOTIDE SEQUENCE [LARGE SCALE GENOMIC DNA]</scope>
    <source>
        <strain evidence="3 4">KACC 18849</strain>
    </source>
</reference>
<dbReference type="Pfam" id="PF06037">
    <property type="entry name" value="DUF922"/>
    <property type="match status" value="1"/>
</dbReference>
<name>A0ABS0SY11_9CAUL</name>
<comment type="caution">
    <text evidence="3">The sequence shown here is derived from an EMBL/GenBank/DDBJ whole genome shotgun (WGS) entry which is preliminary data.</text>
</comment>
<keyword evidence="2" id="KW-0732">Signal</keyword>
<feature type="chain" id="PRO_5047328473" evidence="2">
    <location>
        <begin position="23"/>
        <end position="196"/>
    </location>
</feature>
<dbReference type="InterPro" id="IPR010321">
    <property type="entry name" value="DUF922"/>
</dbReference>
<evidence type="ECO:0000256" key="2">
    <source>
        <dbReference type="SAM" id="SignalP"/>
    </source>
</evidence>
<gene>
    <name evidence="3" type="ORF">I4Q42_12690</name>
</gene>
<sequence length="196" mass="21555">MRRLVAVAAVVAALGASWPTVAQVTEQAAIQTDGLDGDPEIEISYYDVPGRDQRAIRAAIDRLGPTDSTDGERVHALTKWSYQWRWRRKNSPQGCSIDGVEIGLRITVLLPRPVEGDRLNARVRKPWDAYMIALRRHELGHVAIARAGREEIRRALEAASCDGAADAAKAASARVGTESARYDRETRHGRTEGASF</sequence>
<feature type="signal peptide" evidence="2">
    <location>
        <begin position="1"/>
        <end position="22"/>
    </location>
</feature>
<dbReference type="Proteomes" id="UP000639859">
    <property type="component" value="Unassembled WGS sequence"/>
</dbReference>
<proteinExistence type="predicted"/>
<evidence type="ECO:0000313" key="4">
    <source>
        <dbReference type="Proteomes" id="UP000639859"/>
    </source>
</evidence>
<keyword evidence="4" id="KW-1185">Reference proteome</keyword>
<protein>
    <submittedName>
        <fullName evidence="3">DUF922 domain-containing protein</fullName>
    </submittedName>
</protein>
<feature type="region of interest" description="Disordered" evidence="1">
    <location>
        <begin position="170"/>
        <end position="196"/>
    </location>
</feature>
<accession>A0ABS0SY11</accession>
<dbReference type="EMBL" id="JADWOX010000008">
    <property type="protein sequence ID" value="MBI1684522.1"/>
    <property type="molecule type" value="Genomic_DNA"/>
</dbReference>
<evidence type="ECO:0000256" key="1">
    <source>
        <dbReference type="SAM" id="MobiDB-lite"/>
    </source>
</evidence>
<feature type="compositionally biased region" description="Basic and acidic residues" evidence="1">
    <location>
        <begin position="180"/>
        <end position="196"/>
    </location>
</feature>
<dbReference type="RefSeq" id="WP_198576445.1">
    <property type="nucleotide sequence ID" value="NZ_JADWOX010000008.1"/>
</dbReference>
<evidence type="ECO:0000313" key="3">
    <source>
        <dbReference type="EMBL" id="MBI1684522.1"/>
    </source>
</evidence>